<name>A0AB33KPS3_9ACTN</name>
<sequence length="138" mass="14603">MDAEVRGRVEALCGQLSRWPSVREIVREGAAEDALDALLMLLRGREEPDPARMEELLDRIGRAAAERGLPGLTSTVRGPIPALPHGMPAGPETLGWTCPLARCTRVVLVGESVSTPVCAAAEPGANTMAPYAPRPGAR</sequence>
<evidence type="ECO:0000313" key="1">
    <source>
        <dbReference type="EMBL" id="BFP53650.1"/>
    </source>
</evidence>
<proteinExistence type="predicted"/>
<reference evidence="1" key="1">
    <citation type="submission" date="2024-07" db="EMBL/GenBank/DDBJ databases">
        <title>Complete genome sequences of cellulolytic bacteria, Kitasatospora sp. CMC57 and Streptomyces sp. CMC78, isolated from Japanese agricultural soil.</title>
        <authorList>
            <person name="Hashimoto T."/>
            <person name="Ito M."/>
            <person name="Iwamoto M."/>
            <person name="Fukahori D."/>
            <person name="Shoda T."/>
            <person name="Sakoda M."/>
            <person name="Morohoshi T."/>
            <person name="Mitsuboshi M."/>
            <person name="Nishizawa T."/>
        </authorList>
    </citation>
    <scope>NUCLEOTIDE SEQUENCE</scope>
    <source>
        <strain evidence="1">CMC78</strain>
    </source>
</reference>
<dbReference type="KEGG" id="stcm:SCMC78_34570"/>
<dbReference type="AlphaFoldDB" id="A0AB33KPS3"/>
<accession>A0AB33KPS3</accession>
<protein>
    <submittedName>
        <fullName evidence="1">Uncharacterized protein</fullName>
    </submittedName>
</protein>
<gene>
    <name evidence="1" type="ORF">SCMC78_34570</name>
</gene>
<dbReference type="EMBL" id="AP035884">
    <property type="protein sequence ID" value="BFP53650.1"/>
    <property type="molecule type" value="Genomic_DNA"/>
</dbReference>
<organism evidence="1">
    <name type="scientific">Streptomyces sp. CMC78</name>
    <dbReference type="NCBI Taxonomy" id="3231512"/>
    <lineage>
        <taxon>Bacteria</taxon>
        <taxon>Bacillati</taxon>
        <taxon>Actinomycetota</taxon>
        <taxon>Actinomycetes</taxon>
        <taxon>Kitasatosporales</taxon>
        <taxon>Streptomycetaceae</taxon>
        <taxon>Streptomyces</taxon>
    </lineage>
</organism>
<dbReference type="RefSeq" id="WP_397721802.1">
    <property type="nucleotide sequence ID" value="NZ_AP035884.1"/>
</dbReference>